<name>A0A4R6DXS5_9RHOO</name>
<dbReference type="AlphaFoldDB" id="A0A4R6DXS5"/>
<gene>
    <name evidence="1" type="ORF">C7389_11239</name>
</gene>
<accession>A0A4R6DXS5</accession>
<dbReference type="OrthoDB" id="9017470at2"/>
<protein>
    <submittedName>
        <fullName evidence="1">Uncharacterized protein</fullName>
    </submittedName>
</protein>
<dbReference type="Proteomes" id="UP000295129">
    <property type="component" value="Unassembled WGS sequence"/>
</dbReference>
<dbReference type="RefSeq" id="WP_133592633.1">
    <property type="nucleotide sequence ID" value="NZ_SNVV01000012.1"/>
</dbReference>
<keyword evidence="2" id="KW-1185">Reference proteome</keyword>
<evidence type="ECO:0000313" key="1">
    <source>
        <dbReference type="EMBL" id="TDN49188.1"/>
    </source>
</evidence>
<proteinExistence type="predicted"/>
<organism evidence="1 2">
    <name type="scientific">Azoarcus indigens</name>
    <dbReference type="NCBI Taxonomy" id="29545"/>
    <lineage>
        <taxon>Bacteria</taxon>
        <taxon>Pseudomonadati</taxon>
        <taxon>Pseudomonadota</taxon>
        <taxon>Betaproteobacteria</taxon>
        <taxon>Rhodocyclales</taxon>
        <taxon>Zoogloeaceae</taxon>
        <taxon>Azoarcus</taxon>
    </lineage>
</organism>
<reference evidence="1 2" key="1">
    <citation type="submission" date="2019-03" db="EMBL/GenBank/DDBJ databases">
        <title>Genomic Encyclopedia of Type Strains, Phase IV (KMG-IV): sequencing the most valuable type-strain genomes for metagenomic binning, comparative biology and taxonomic classification.</title>
        <authorList>
            <person name="Goeker M."/>
        </authorList>
    </citation>
    <scope>NUCLEOTIDE SEQUENCE [LARGE SCALE GENOMIC DNA]</scope>
    <source>
        <strain evidence="1 2">DSM 12121</strain>
    </source>
</reference>
<sequence>MSDDCTVIDGRMFGRIRAALGQVAEDDIAWALNVRPPVGGVQFAQDVIFVICNSGMKNTVAQGIFERCMDALWSGKPVREAFGHKGKAAAIERVWEERADLLAGYNRADDKLAYLESLPWVGPITKYHLAKNFGLPYAKPDVHLQSLADREGCTAQALCERLAGETGLTVSAVDTVLWRACALGVIDSKSGRILQEAAA</sequence>
<comment type="caution">
    <text evidence="1">The sequence shown here is derived from an EMBL/GenBank/DDBJ whole genome shotgun (WGS) entry which is preliminary data.</text>
</comment>
<dbReference type="EMBL" id="SNVV01000012">
    <property type="protein sequence ID" value="TDN49188.1"/>
    <property type="molecule type" value="Genomic_DNA"/>
</dbReference>
<evidence type="ECO:0000313" key="2">
    <source>
        <dbReference type="Proteomes" id="UP000295129"/>
    </source>
</evidence>